<organism evidence="2 3">
    <name type="scientific">Tribolium castaneum</name>
    <name type="common">Red flour beetle</name>
    <dbReference type="NCBI Taxonomy" id="7070"/>
    <lineage>
        <taxon>Eukaryota</taxon>
        <taxon>Metazoa</taxon>
        <taxon>Ecdysozoa</taxon>
        <taxon>Arthropoda</taxon>
        <taxon>Hexapoda</taxon>
        <taxon>Insecta</taxon>
        <taxon>Pterygota</taxon>
        <taxon>Neoptera</taxon>
        <taxon>Endopterygota</taxon>
        <taxon>Coleoptera</taxon>
        <taxon>Polyphaga</taxon>
        <taxon>Cucujiformia</taxon>
        <taxon>Tenebrionidae</taxon>
        <taxon>Tenebrionidae incertae sedis</taxon>
        <taxon>Tribolium</taxon>
    </lineage>
</organism>
<dbReference type="PANTHER" id="PTHR19446">
    <property type="entry name" value="REVERSE TRANSCRIPTASES"/>
    <property type="match status" value="1"/>
</dbReference>
<dbReference type="Pfam" id="PF14529">
    <property type="entry name" value="Exo_endo_phos_2"/>
    <property type="match status" value="1"/>
</dbReference>
<keyword evidence="3" id="KW-1185">Reference proteome</keyword>
<dbReference type="InterPro" id="IPR036691">
    <property type="entry name" value="Endo/exonu/phosph_ase_sf"/>
</dbReference>
<sequence length="849" mass="97252">MTLKILQANVGRAYAVQDLVCATANQLKADLLVISEPNKKRIEKSNWIKDKMRDVAMLVLTKNVGIVSHTIFDGYLMIQTKKLNIIGCYISPNIGIQDYQKKVDSIMKEVKYGETIVLGEFNGKSPLWGSPKKDEKGDYWVQWISARDMVVLNTGLRPTFVRGESESYIDVTMATNKIAGDVTNWEILDIETLTEHKYIYFEIRTNSGKIIRDVGNKRIVAKYANTLRPYELDIEKKKQVVTDLFPTEKEEWAIFQIDDKPTQFTLEELRTAAVGIKCGKAPGVDKIPPDAVKIVATCAPNWLLSIMNGLLQVQNFPDEWKIAKIVLILKPGKPTEIAASSYRPLCMLNSLSKLLETLIKNRLQSELVNRGGLHPRQYGFQKGKSTIQAVEKALAIARDFNRKYCTLITIDVKNAFNSASHKIIIEKLQEKRIPKYLINFISSYLKNRKIMIKPGSMIKVTAGVPQGLVLGPTLWNILYDEILSIELTSDAKTIGFADDLTLIVGASEDKTFVNNTNECLARINKWMKSHKLQLAPNKTEAVLLRGMQKRERIMFTIEGVNITPSKTLKYLGIIIDERLTFGSHVETAILKAEKNISTLTRILPNIGGPRDSKRKVLCSAVQNIVLYGAPVWEKALETKKQYTAIHKLQRKMLLRVASAFKTVSGLALQTVTGILPIDIMVQERSYMNQHRLEDKKQTEISARERSLKQWENRWMRETNKTQWTKRLIPNLRIWLNCKHRQTDYYLTEVLTEHGVLRSYAKRFAKDTVEECIFCSRNDTVEHTIFECEKWNNIRESTYNQLGCTLEPGNLVQKMIDNKTNWDTIYNMIKHIMKRKEKAEINRQDEMKSR</sequence>
<dbReference type="OMA" id="CLARINK"/>
<dbReference type="CDD" id="cd09077">
    <property type="entry name" value="R1-I-EN"/>
    <property type="match status" value="1"/>
</dbReference>
<dbReference type="HOGENOM" id="CLU_001888_0_1_1"/>
<dbReference type="GO" id="GO:0071897">
    <property type="term" value="P:DNA biosynthetic process"/>
    <property type="evidence" value="ECO:0007669"/>
    <property type="project" value="UniProtKB-ARBA"/>
</dbReference>
<proteinExistence type="predicted"/>
<dbReference type="CDD" id="cd01650">
    <property type="entry name" value="RT_nLTR_like"/>
    <property type="match status" value="1"/>
</dbReference>
<dbReference type="AlphaFoldDB" id="D7GXX9"/>
<feature type="domain" description="Reverse transcriptase" evidence="1">
    <location>
        <begin position="309"/>
        <end position="575"/>
    </location>
</feature>
<gene>
    <name evidence="2" type="primary">AUGUSTUS-3.0.2_05297</name>
    <name evidence="2" type="ORF">TcasGA2_TC005297</name>
</gene>
<dbReference type="InterPro" id="IPR043502">
    <property type="entry name" value="DNA/RNA_pol_sf"/>
</dbReference>
<name>D7GXX9_TRICA</name>
<evidence type="ECO:0000313" key="3">
    <source>
        <dbReference type="Proteomes" id="UP000007266"/>
    </source>
</evidence>
<dbReference type="GO" id="GO:0003824">
    <property type="term" value="F:catalytic activity"/>
    <property type="evidence" value="ECO:0007669"/>
    <property type="project" value="InterPro"/>
</dbReference>
<dbReference type="Pfam" id="PF00078">
    <property type="entry name" value="RVT_1"/>
    <property type="match status" value="1"/>
</dbReference>
<dbReference type="Gene3D" id="3.60.10.10">
    <property type="entry name" value="Endonuclease/exonuclease/phosphatase"/>
    <property type="match status" value="1"/>
</dbReference>
<reference evidence="2 3" key="1">
    <citation type="journal article" date="2008" name="Nature">
        <title>The genome of the model beetle and pest Tribolium castaneum.</title>
        <authorList>
            <consortium name="Tribolium Genome Sequencing Consortium"/>
            <person name="Richards S."/>
            <person name="Gibbs R.A."/>
            <person name="Weinstock G.M."/>
            <person name="Brown S.J."/>
            <person name="Denell R."/>
            <person name="Beeman R.W."/>
            <person name="Gibbs R."/>
            <person name="Beeman R.W."/>
            <person name="Brown S.J."/>
            <person name="Bucher G."/>
            <person name="Friedrich M."/>
            <person name="Grimmelikhuijzen C.J."/>
            <person name="Klingler M."/>
            <person name="Lorenzen M."/>
            <person name="Richards S."/>
            <person name="Roth S."/>
            <person name="Schroder R."/>
            <person name="Tautz D."/>
            <person name="Zdobnov E.M."/>
            <person name="Muzny D."/>
            <person name="Gibbs R.A."/>
            <person name="Weinstock G.M."/>
            <person name="Attaway T."/>
            <person name="Bell S."/>
            <person name="Buhay C.J."/>
            <person name="Chandrabose M.N."/>
            <person name="Chavez D."/>
            <person name="Clerk-Blankenburg K.P."/>
            <person name="Cree A."/>
            <person name="Dao M."/>
            <person name="Davis C."/>
            <person name="Chacko J."/>
            <person name="Dinh H."/>
            <person name="Dugan-Rocha S."/>
            <person name="Fowler G."/>
            <person name="Garner T.T."/>
            <person name="Garnes J."/>
            <person name="Gnirke A."/>
            <person name="Hawes A."/>
            <person name="Hernandez J."/>
            <person name="Hines S."/>
            <person name="Holder M."/>
            <person name="Hume J."/>
            <person name="Jhangiani S.N."/>
            <person name="Joshi V."/>
            <person name="Khan Z.M."/>
            <person name="Jackson L."/>
            <person name="Kovar C."/>
            <person name="Kowis A."/>
            <person name="Lee S."/>
            <person name="Lewis L.R."/>
            <person name="Margolis J."/>
            <person name="Morgan M."/>
            <person name="Nazareth L.V."/>
            <person name="Nguyen N."/>
            <person name="Okwuonu G."/>
            <person name="Parker D."/>
            <person name="Richards S."/>
            <person name="Ruiz S.J."/>
            <person name="Santibanez J."/>
            <person name="Savard J."/>
            <person name="Scherer S.E."/>
            <person name="Schneider B."/>
            <person name="Sodergren E."/>
            <person name="Tautz D."/>
            <person name="Vattahil S."/>
            <person name="Villasana D."/>
            <person name="White C.S."/>
            <person name="Wright R."/>
            <person name="Park Y."/>
            <person name="Beeman R.W."/>
            <person name="Lord J."/>
            <person name="Oppert B."/>
            <person name="Lorenzen M."/>
            <person name="Brown S."/>
            <person name="Wang L."/>
            <person name="Savard J."/>
            <person name="Tautz D."/>
            <person name="Richards S."/>
            <person name="Weinstock G."/>
            <person name="Gibbs R.A."/>
            <person name="Liu Y."/>
            <person name="Worley K."/>
            <person name="Weinstock G."/>
            <person name="Elsik C.G."/>
            <person name="Reese J.T."/>
            <person name="Elhaik E."/>
            <person name="Landan G."/>
            <person name="Graur D."/>
            <person name="Arensburger P."/>
            <person name="Atkinson P."/>
            <person name="Beeman R.W."/>
            <person name="Beidler J."/>
            <person name="Brown S.J."/>
            <person name="Demuth J.P."/>
            <person name="Drury D.W."/>
            <person name="Du Y.Z."/>
            <person name="Fujiwara H."/>
            <person name="Lorenzen M."/>
            <person name="Maselli V."/>
            <person name="Osanai M."/>
            <person name="Park Y."/>
            <person name="Robertson H.M."/>
            <person name="Tu Z."/>
            <person name="Wang J.J."/>
            <person name="Wang S."/>
            <person name="Richards S."/>
            <person name="Song H."/>
            <person name="Zhang L."/>
            <person name="Sodergren E."/>
            <person name="Werner D."/>
            <person name="Stanke M."/>
            <person name="Morgenstern B."/>
            <person name="Solovyev V."/>
            <person name="Kosarev P."/>
            <person name="Brown G."/>
            <person name="Chen H.C."/>
            <person name="Ermolaeva O."/>
            <person name="Hlavina W."/>
            <person name="Kapustin Y."/>
            <person name="Kiryutin B."/>
            <person name="Kitts P."/>
            <person name="Maglott D."/>
            <person name="Pruitt K."/>
            <person name="Sapojnikov V."/>
            <person name="Souvorov A."/>
            <person name="Mackey A.J."/>
            <person name="Waterhouse R.M."/>
            <person name="Wyder S."/>
            <person name="Zdobnov E.M."/>
            <person name="Zdobnov E.M."/>
            <person name="Wyder S."/>
            <person name="Kriventseva E.V."/>
            <person name="Kadowaki T."/>
            <person name="Bork P."/>
            <person name="Aranda M."/>
            <person name="Bao R."/>
            <person name="Beermann A."/>
            <person name="Berns N."/>
            <person name="Bolognesi R."/>
            <person name="Bonneton F."/>
            <person name="Bopp D."/>
            <person name="Brown S.J."/>
            <person name="Bucher G."/>
            <person name="Butts T."/>
            <person name="Chaumot A."/>
            <person name="Denell R.E."/>
            <person name="Ferrier D.E."/>
            <person name="Friedrich M."/>
            <person name="Gordon C.M."/>
            <person name="Jindra M."/>
            <person name="Klingler M."/>
            <person name="Lan Q."/>
            <person name="Lattorff H.M."/>
            <person name="Laudet V."/>
            <person name="von Levetsow C."/>
            <person name="Liu Z."/>
            <person name="Lutz R."/>
            <person name="Lynch J.A."/>
            <person name="da Fonseca R.N."/>
            <person name="Posnien N."/>
            <person name="Reuter R."/>
            <person name="Roth S."/>
            <person name="Savard J."/>
            <person name="Schinko J.B."/>
            <person name="Schmitt C."/>
            <person name="Schoppmeier M."/>
            <person name="Schroder R."/>
            <person name="Shippy T.D."/>
            <person name="Simonnet F."/>
            <person name="Marques-Souza H."/>
            <person name="Tautz D."/>
            <person name="Tomoyasu Y."/>
            <person name="Trauner J."/>
            <person name="Van der Zee M."/>
            <person name="Vervoort M."/>
            <person name="Wittkopp N."/>
            <person name="Wimmer E.A."/>
            <person name="Yang X."/>
            <person name="Jones A.K."/>
            <person name="Sattelle D.B."/>
            <person name="Ebert P.R."/>
            <person name="Nelson D."/>
            <person name="Scott J.G."/>
            <person name="Beeman R.W."/>
            <person name="Muthukrishnan S."/>
            <person name="Kramer K.J."/>
            <person name="Arakane Y."/>
            <person name="Beeman R.W."/>
            <person name="Zhu Q."/>
            <person name="Hogenkamp D."/>
            <person name="Dixit R."/>
            <person name="Oppert B."/>
            <person name="Jiang H."/>
            <person name="Zou Z."/>
            <person name="Marshall J."/>
            <person name="Elpidina E."/>
            <person name="Vinokurov K."/>
            <person name="Oppert C."/>
            <person name="Zou Z."/>
            <person name="Evans J."/>
            <person name="Lu Z."/>
            <person name="Zhao P."/>
            <person name="Sumathipala N."/>
            <person name="Altincicek B."/>
            <person name="Vilcinskas A."/>
            <person name="Williams M."/>
            <person name="Hultmark D."/>
            <person name="Hetru C."/>
            <person name="Jiang H."/>
            <person name="Grimmelikhuijzen C.J."/>
            <person name="Hauser F."/>
            <person name="Cazzamali G."/>
            <person name="Williamson M."/>
            <person name="Park Y."/>
            <person name="Li B."/>
            <person name="Tanaka Y."/>
            <person name="Predel R."/>
            <person name="Neupert S."/>
            <person name="Schachtner J."/>
            <person name="Verleyen P."/>
            <person name="Raible F."/>
            <person name="Bork P."/>
            <person name="Friedrich M."/>
            <person name="Walden K.K."/>
            <person name="Robertson H.M."/>
            <person name="Angeli S."/>
            <person name="Foret S."/>
            <person name="Bucher G."/>
            <person name="Schuetz S."/>
            <person name="Maleszka R."/>
            <person name="Wimmer E.A."/>
            <person name="Beeman R.W."/>
            <person name="Lorenzen M."/>
            <person name="Tomoyasu Y."/>
            <person name="Miller S.C."/>
            <person name="Grossmann D."/>
            <person name="Bucher G."/>
        </authorList>
    </citation>
    <scope>NUCLEOTIDE SEQUENCE [LARGE SCALE GENOMIC DNA]</scope>
    <source>
        <strain evidence="2 3">Georgia GA2</strain>
    </source>
</reference>
<reference evidence="2 3" key="2">
    <citation type="journal article" date="2010" name="Nucleic Acids Res.">
        <title>BeetleBase in 2010: revisions to provide comprehensive genomic information for Tribolium castaneum.</title>
        <authorList>
            <person name="Kim H.S."/>
            <person name="Murphy T."/>
            <person name="Xia J."/>
            <person name="Caragea D."/>
            <person name="Park Y."/>
            <person name="Beeman R.W."/>
            <person name="Lorenzen M.D."/>
            <person name="Butcher S."/>
            <person name="Manak J.R."/>
            <person name="Brown S.J."/>
        </authorList>
    </citation>
    <scope>NUCLEOTIDE SEQUENCE [LARGE SCALE GENOMIC DNA]</scope>
    <source>
        <strain evidence="2 3">Georgia GA2</strain>
    </source>
</reference>
<dbReference type="SUPFAM" id="SSF56672">
    <property type="entry name" value="DNA/RNA polymerases"/>
    <property type="match status" value="1"/>
</dbReference>
<accession>D7GXX9</accession>
<dbReference type="SUPFAM" id="SSF56219">
    <property type="entry name" value="DNase I-like"/>
    <property type="match status" value="1"/>
</dbReference>
<dbReference type="PROSITE" id="PS50878">
    <property type="entry name" value="RT_POL"/>
    <property type="match status" value="1"/>
</dbReference>
<protein>
    <submittedName>
        <fullName evidence="2">115 kDa protein in type-1 retrotransposable element R1DM-like Protein</fullName>
    </submittedName>
</protein>
<dbReference type="EMBL" id="KQ972160">
    <property type="protein sequence ID" value="EFA13619.2"/>
    <property type="molecule type" value="Genomic_DNA"/>
</dbReference>
<dbReference type="InterPro" id="IPR000477">
    <property type="entry name" value="RT_dom"/>
</dbReference>
<dbReference type="eggNOG" id="KOG1075">
    <property type="taxonomic scope" value="Eukaryota"/>
</dbReference>
<evidence type="ECO:0000259" key="1">
    <source>
        <dbReference type="PROSITE" id="PS50878"/>
    </source>
</evidence>
<dbReference type="InParanoid" id="D7GXX9"/>
<evidence type="ECO:0000313" key="2">
    <source>
        <dbReference type="EMBL" id="EFA13619.2"/>
    </source>
</evidence>
<dbReference type="InterPro" id="IPR005135">
    <property type="entry name" value="Endo/exonuclease/phosphatase"/>
</dbReference>
<dbReference type="Proteomes" id="UP000007266">
    <property type="component" value="Unassembled WGS sequence"/>
</dbReference>